<evidence type="ECO:0000313" key="2">
    <source>
        <dbReference type="EMBL" id="KAK1639907.1"/>
    </source>
</evidence>
<evidence type="ECO:0000256" key="1">
    <source>
        <dbReference type="SAM" id="MobiDB-lite"/>
    </source>
</evidence>
<sequence>MVFCFFCCSAIPLPQLPIAHRSAHKASPNHSRKKRSRDRNEDSTLKSFYPYVVVIIE</sequence>
<accession>A0AAJ0EH01</accession>
<dbReference type="AlphaFoldDB" id="A0AAJ0EH01"/>
<dbReference type="Proteomes" id="UP001243989">
    <property type="component" value="Unassembled WGS sequence"/>
</dbReference>
<name>A0AAJ0EH01_9PEZI</name>
<dbReference type="EMBL" id="JAHMHQ010000005">
    <property type="protein sequence ID" value="KAK1639907.1"/>
    <property type="molecule type" value="Genomic_DNA"/>
</dbReference>
<proteinExistence type="predicted"/>
<reference evidence="2" key="1">
    <citation type="submission" date="2021-06" db="EMBL/GenBank/DDBJ databases">
        <title>Comparative genomics, transcriptomics and evolutionary studies reveal genomic signatures of adaptation to plant cell wall in hemibiotrophic fungi.</title>
        <authorList>
            <consortium name="DOE Joint Genome Institute"/>
            <person name="Baroncelli R."/>
            <person name="Diaz J.F."/>
            <person name="Benocci T."/>
            <person name="Peng M."/>
            <person name="Battaglia E."/>
            <person name="Haridas S."/>
            <person name="Andreopoulos W."/>
            <person name="Labutti K."/>
            <person name="Pangilinan J."/>
            <person name="Floch G.L."/>
            <person name="Makela M.R."/>
            <person name="Henrissat B."/>
            <person name="Grigoriev I.V."/>
            <person name="Crouch J.A."/>
            <person name="De Vries R.P."/>
            <person name="Sukno S.A."/>
            <person name="Thon M.R."/>
        </authorList>
    </citation>
    <scope>NUCLEOTIDE SEQUENCE</scope>
    <source>
        <strain evidence="2">CBS 102054</strain>
    </source>
</reference>
<protein>
    <submittedName>
        <fullName evidence="2">Uncharacterized protein</fullName>
    </submittedName>
</protein>
<gene>
    <name evidence="2" type="ORF">BDP81DRAFT_422043</name>
</gene>
<organism evidence="2 3">
    <name type="scientific">Colletotrichum phormii</name>
    <dbReference type="NCBI Taxonomy" id="359342"/>
    <lineage>
        <taxon>Eukaryota</taxon>
        <taxon>Fungi</taxon>
        <taxon>Dikarya</taxon>
        <taxon>Ascomycota</taxon>
        <taxon>Pezizomycotina</taxon>
        <taxon>Sordariomycetes</taxon>
        <taxon>Hypocreomycetidae</taxon>
        <taxon>Glomerellales</taxon>
        <taxon>Glomerellaceae</taxon>
        <taxon>Colletotrichum</taxon>
        <taxon>Colletotrichum acutatum species complex</taxon>
    </lineage>
</organism>
<feature type="region of interest" description="Disordered" evidence="1">
    <location>
        <begin position="21"/>
        <end position="42"/>
    </location>
</feature>
<comment type="caution">
    <text evidence="2">The sequence shown here is derived from an EMBL/GenBank/DDBJ whole genome shotgun (WGS) entry which is preliminary data.</text>
</comment>
<dbReference type="GeneID" id="85474822"/>
<keyword evidence="3" id="KW-1185">Reference proteome</keyword>
<evidence type="ECO:0000313" key="3">
    <source>
        <dbReference type="Proteomes" id="UP001243989"/>
    </source>
</evidence>
<dbReference type="RefSeq" id="XP_060448514.1">
    <property type="nucleotide sequence ID" value="XM_060589960.1"/>
</dbReference>